<protein>
    <recommendedName>
        <fullName evidence="4">Nephrocystin 3-like N-terminal domain-containing protein</fullName>
    </recommendedName>
</protein>
<dbReference type="PANTHER" id="PTHR10039:SF16">
    <property type="entry name" value="GPI INOSITOL-DEACYLASE"/>
    <property type="match status" value="1"/>
</dbReference>
<dbReference type="KEGG" id="scm:SCHCO_0237977"/>
<dbReference type="Pfam" id="PF24883">
    <property type="entry name" value="NPHP3_N"/>
    <property type="match status" value="1"/>
</dbReference>
<dbReference type="InParanoid" id="D8QJ19"/>
<feature type="signal peptide" evidence="3">
    <location>
        <begin position="1"/>
        <end position="18"/>
    </location>
</feature>
<dbReference type="GeneID" id="9593385"/>
<proteinExistence type="predicted"/>
<dbReference type="VEuPathDB" id="FungiDB:SCHCODRAFT_0237977"/>
<name>D8QJ19_SCHCM</name>
<dbReference type="RefSeq" id="XP_003027226.1">
    <property type="nucleotide sequence ID" value="XM_003027180.1"/>
</dbReference>
<evidence type="ECO:0000256" key="2">
    <source>
        <dbReference type="SAM" id="MobiDB-lite"/>
    </source>
</evidence>
<feature type="chain" id="PRO_5003120950" description="Nephrocystin 3-like N-terminal domain-containing protein" evidence="3">
    <location>
        <begin position="19"/>
        <end position="987"/>
    </location>
</feature>
<dbReference type="Gene3D" id="3.40.50.300">
    <property type="entry name" value="P-loop containing nucleotide triphosphate hydrolases"/>
    <property type="match status" value="1"/>
</dbReference>
<gene>
    <name evidence="5" type="ORF">SCHCODRAFT_237977</name>
</gene>
<dbReference type="InterPro" id="IPR027417">
    <property type="entry name" value="P-loop_NTPase"/>
</dbReference>
<feature type="region of interest" description="Disordered" evidence="2">
    <location>
        <begin position="199"/>
        <end position="226"/>
    </location>
</feature>
<keyword evidence="1" id="KW-0677">Repeat</keyword>
<evidence type="ECO:0000259" key="4">
    <source>
        <dbReference type="Pfam" id="PF24883"/>
    </source>
</evidence>
<organism evidence="6">
    <name type="scientific">Schizophyllum commune (strain H4-8 / FGSC 9210)</name>
    <name type="common">Split gill fungus</name>
    <dbReference type="NCBI Taxonomy" id="578458"/>
    <lineage>
        <taxon>Eukaryota</taxon>
        <taxon>Fungi</taxon>
        <taxon>Dikarya</taxon>
        <taxon>Basidiomycota</taxon>
        <taxon>Agaricomycotina</taxon>
        <taxon>Agaricomycetes</taxon>
        <taxon>Agaricomycetidae</taxon>
        <taxon>Agaricales</taxon>
        <taxon>Schizophyllaceae</taxon>
        <taxon>Schizophyllum</taxon>
    </lineage>
</organism>
<sequence length="987" mass="108775">MTHLLVGAAARLLCPLFATPAFWVKGQPSFMNKESALYVLQDLSAECRFASTFWMHAESGSSERAPEAAASAPVCPYGSSDAGTMSIREARLRQAHHTFDPARSPYARLLFCFMPNPRAYAGAHSTRSTEGPAPPVNLARRNVHRKLEGEAAKKRYVGEITESAYRLARVPRMASAVAGSAEGFSSSLASALDMQGLSLPAEGDTSTHSGTTIAAHIPSPTLPPPASSPVIIESTPVVQSEYPASTSCPPSSCETIVNDPLVRLWEDAVREYQAKSGVDLSIESALPLDPKDDIEGYIKCQEELFKGFRDDGPRWLRAHLLPIATVFRALCEPIGDTLSSASLTVHAELEAASEAFDAIRSQLFVLKAVSDAHPSVREASVKLLVRVLAVFGAIMKLRKEGRFRQWLKCLRDTMPLSQALEELGRMTSQHRGVVSAAMFETIMKVMATLSDETNSLLSGNKDIRGSIKASFDELLKLVRQSNQASIDGLKRIEENFQAQLAGISEVVVAARVEDILRWLQWPGYSVKTAKLINDRVPSTCRWFLEGEVFANFKRVRNGSILLHGQAGCGKSTIMYAMRELACEIVLVANLSESRAAAMQDLELHCAYEEWNALAVIHLFDRTDHSQQNIISLLTSLLSQLVLHHKEHAIPYLTKPQARTAGSVATRDQMERAIHAILSDIRSRVFILVDGLDEADDERIVHFLRHLRIHPTVSLLVSSRTIVAIGDLCQTVISVDDDRANTDVAILVETSLETGALRSLKGTVLEKKVHDRLVKGADGNLRWAALLIEDLRKLVGIPVQLSRRLESLPRSLIELYKQRLDVIDKDVQTDVRRVLLWLACSREAPSRIDFARLLAFDYSGTFPVYDDTLVPHQDAAMNTIDTMFVTAVHSIVRIAHASVQEYLLEQEAEYSGNSHALLARMSIAYVAGARPVDPRSDLAVGWVSFIDMAGMGCYYELEKDIAAMLRQLRGRPDVDILRDVGATTSTNT</sequence>
<dbReference type="EMBL" id="GL377313">
    <property type="protein sequence ID" value="EFI92323.1"/>
    <property type="molecule type" value="Genomic_DNA"/>
</dbReference>
<accession>D8QJ19</accession>
<dbReference type="OrthoDB" id="4760524at2759"/>
<evidence type="ECO:0000256" key="1">
    <source>
        <dbReference type="ARBA" id="ARBA00022737"/>
    </source>
</evidence>
<dbReference type="Proteomes" id="UP000007431">
    <property type="component" value="Unassembled WGS sequence"/>
</dbReference>
<keyword evidence="3" id="KW-0732">Signal</keyword>
<keyword evidence="6" id="KW-1185">Reference proteome</keyword>
<dbReference type="HOGENOM" id="CLU_302303_0_0_1"/>
<dbReference type="InterPro" id="IPR056884">
    <property type="entry name" value="NPHP3-like_N"/>
</dbReference>
<evidence type="ECO:0000256" key="3">
    <source>
        <dbReference type="SAM" id="SignalP"/>
    </source>
</evidence>
<reference evidence="5 6" key="1">
    <citation type="journal article" date="2010" name="Nat. Biotechnol.">
        <title>Genome sequence of the model mushroom Schizophyllum commune.</title>
        <authorList>
            <person name="Ohm R.A."/>
            <person name="de Jong J.F."/>
            <person name="Lugones L.G."/>
            <person name="Aerts A."/>
            <person name="Kothe E."/>
            <person name="Stajich J.E."/>
            <person name="de Vries R.P."/>
            <person name="Record E."/>
            <person name="Levasseur A."/>
            <person name="Baker S.E."/>
            <person name="Bartholomew K.A."/>
            <person name="Coutinho P.M."/>
            <person name="Erdmann S."/>
            <person name="Fowler T.J."/>
            <person name="Gathman A.C."/>
            <person name="Lombard V."/>
            <person name="Henrissat B."/>
            <person name="Knabe N."/>
            <person name="Kuees U."/>
            <person name="Lilly W.W."/>
            <person name="Lindquist E."/>
            <person name="Lucas S."/>
            <person name="Magnuson J.K."/>
            <person name="Piumi F."/>
            <person name="Raudaskoski M."/>
            <person name="Salamov A."/>
            <person name="Schmutz J."/>
            <person name="Schwarze F.W.M.R."/>
            <person name="vanKuyk P.A."/>
            <person name="Horton J.S."/>
            <person name="Grigoriev I.V."/>
            <person name="Woesten H.A.B."/>
        </authorList>
    </citation>
    <scope>NUCLEOTIDE SEQUENCE [LARGE SCALE GENOMIC DNA]</scope>
    <source>
        <strain evidence="6">H4-8 / FGSC 9210</strain>
    </source>
</reference>
<evidence type="ECO:0000313" key="6">
    <source>
        <dbReference type="Proteomes" id="UP000007431"/>
    </source>
</evidence>
<feature type="domain" description="Nephrocystin 3-like N-terminal" evidence="4">
    <location>
        <begin position="539"/>
        <end position="719"/>
    </location>
</feature>
<dbReference type="SUPFAM" id="SSF52540">
    <property type="entry name" value="P-loop containing nucleoside triphosphate hydrolases"/>
    <property type="match status" value="1"/>
</dbReference>
<dbReference type="PANTHER" id="PTHR10039">
    <property type="entry name" value="AMELOGENIN"/>
    <property type="match status" value="1"/>
</dbReference>
<evidence type="ECO:0000313" key="5">
    <source>
        <dbReference type="EMBL" id="EFI92323.1"/>
    </source>
</evidence>
<dbReference type="OMA" id="HNEVEGH"/>
<dbReference type="AlphaFoldDB" id="D8QJ19"/>